<keyword evidence="2" id="KW-0479">Metal-binding</keyword>
<dbReference type="Pfam" id="PF00403">
    <property type="entry name" value="HMA"/>
    <property type="match status" value="1"/>
</dbReference>
<reference evidence="8" key="2">
    <citation type="submission" date="2025-08" db="UniProtKB">
        <authorList>
            <consortium name="RefSeq"/>
        </authorList>
    </citation>
    <scope>IDENTIFICATION</scope>
</reference>
<protein>
    <submittedName>
        <fullName evidence="8">Heavy metal-associated isoprenylated plant protein 36 isoform X2</fullName>
    </submittedName>
</protein>
<evidence type="ECO:0000313" key="7">
    <source>
        <dbReference type="Proteomes" id="UP000818029"/>
    </source>
</evidence>
<dbReference type="PaxDb" id="3635-A0A1U8NUL2"/>
<reference evidence="7" key="1">
    <citation type="journal article" date="2020" name="Nat. Genet.">
        <title>Genomic diversifications of five Gossypium allopolyploid species and their impact on cotton improvement.</title>
        <authorList>
            <person name="Chen Z.J."/>
            <person name="Sreedasyam A."/>
            <person name="Ando A."/>
            <person name="Song Q."/>
            <person name="De Santiago L.M."/>
            <person name="Hulse-Kemp A.M."/>
            <person name="Ding M."/>
            <person name="Ye W."/>
            <person name="Kirkbride R.C."/>
            <person name="Jenkins J."/>
            <person name="Plott C."/>
            <person name="Lovell J."/>
            <person name="Lin Y.M."/>
            <person name="Vaughn R."/>
            <person name="Liu B."/>
            <person name="Simpson S."/>
            <person name="Scheffler B.E."/>
            <person name="Wen L."/>
            <person name="Saski C.A."/>
            <person name="Grover C.E."/>
            <person name="Hu G."/>
            <person name="Conover J.L."/>
            <person name="Carlson J.W."/>
            <person name="Shu S."/>
            <person name="Boston L.B."/>
            <person name="Williams M."/>
            <person name="Peterson D.G."/>
            <person name="McGee K."/>
            <person name="Jones D.C."/>
            <person name="Wendel J.F."/>
            <person name="Stelly D.M."/>
            <person name="Grimwood J."/>
            <person name="Schmutz J."/>
        </authorList>
    </citation>
    <scope>NUCLEOTIDE SEQUENCE [LARGE SCALE GENOMIC DNA]</scope>
    <source>
        <strain evidence="7">cv. TM-1</strain>
    </source>
</reference>
<dbReference type="KEGG" id="ghi:107951975"/>
<dbReference type="GeneID" id="107951975"/>
<dbReference type="GO" id="GO:0046872">
    <property type="term" value="F:metal ion binding"/>
    <property type="evidence" value="ECO:0007669"/>
    <property type="project" value="UniProtKB-KW"/>
</dbReference>
<keyword evidence="1" id="KW-0488">Methylation</keyword>
<dbReference type="InterPro" id="IPR036163">
    <property type="entry name" value="HMA_dom_sf"/>
</dbReference>
<evidence type="ECO:0000256" key="4">
    <source>
        <dbReference type="ARBA" id="ARBA00023289"/>
    </source>
</evidence>
<sequence>MADNQDDSGTLKYKTSVLKVFIHCEGCKKKVKRVLQVIDGVYETTIDSTQHKVTVTGSVDEELLIKKLSKSGKYVEPWPEKAERKTKSLGNQRTMRNKKMTKEKLVVMIIMTQRRISQMKSLN</sequence>
<dbReference type="SUPFAM" id="SSF55008">
    <property type="entry name" value="HMA, heavy metal-associated domain"/>
    <property type="match status" value="1"/>
</dbReference>
<dbReference type="Gene3D" id="3.30.70.100">
    <property type="match status" value="1"/>
</dbReference>
<dbReference type="AlphaFoldDB" id="A0A1U8NUL2"/>
<proteinExistence type="inferred from homology"/>
<dbReference type="RefSeq" id="XP_016742666.2">
    <property type="nucleotide sequence ID" value="XM_016887177.2"/>
</dbReference>
<keyword evidence="7" id="KW-1185">Reference proteome</keyword>
<dbReference type="PANTHER" id="PTHR45868:SF80">
    <property type="entry name" value="F15K9.8-RELATED"/>
    <property type="match status" value="1"/>
</dbReference>
<dbReference type="STRING" id="3635.A0A1U8NUL2"/>
<organism evidence="7 8">
    <name type="scientific">Gossypium hirsutum</name>
    <name type="common">Upland cotton</name>
    <name type="synonym">Gossypium mexicanum</name>
    <dbReference type="NCBI Taxonomy" id="3635"/>
    <lineage>
        <taxon>Eukaryota</taxon>
        <taxon>Viridiplantae</taxon>
        <taxon>Streptophyta</taxon>
        <taxon>Embryophyta</taxon>
        <taxon>Tracheophyta</taxon>
        <taxon>Spermatophyta</taxon>
        <taxon>Magnoliopsida</taxon>
        <taxon>eudicotyledons</taxon>
        <taxon>Gunneridae</taxon>
        <taxon>Pentapetalae</taxon>
        <taxon>rosids</taxon>
        <taxon>malvids</taxon>
        <taxon>Malvales</taxon>
        <taxon>Malvaceae</taxon>
        <taxon>Malvoideae</taxon>
        <taxon>Gossypium</taxon>
    </lineage>
</organism>
<evidence type="ECO:0000256" key="5">
    <source>
        <dbReference type="ARBA" id="ARBA00024045"/>
    </source>
</evidence>
<dbReference type="PANTHER" id="PTHR45868">
    <property type="entry name" value="HEAVY METAL-ASSOCIATED ISOPRENYLATED PLANT PROTEIN 33-RELATED"/>
    <property type="match status" value="1"/>
</dbReference>
<dbReference type="Proteomes" id="UP000818029">
    <property type="component" value="Chromosome A08"/>
</dbReference>
<dbReference type="CDD" id="cd00371">
    <property type="entry name" value="HMA"/>
    <property type="match status" value="1"/>
</dbReference>
<dbReference type="InterPro" id="IPR006121">
    <property type="entry name" value="HMA_dom"/>
</dbReference>
<dbReference type="SMR" id="A0A1U8NUL2"/>
<comment type="similarity">
    <text evidence="5">Belongs to the HIPP family.</text>
</comment>
<name>A0A1U8NUL2_GOSHI</name>
<dbReference type="PROSITE" id="PS50846">
    <property type="entry name" value="HMA_2"/>
    <property type="match status" value="1"/>
</dbReference>
<evidence type="ECO:0000313" key="8">
    <source>
        <dbReference type="RefSeq" id="XP_016742666.2"/>
    </source>
</evidence>
<keyword evidence="4" id="KW-0636">Prenylation</keyword>
<evidence type="ECO:0000259" key="6">
    <source>
        <dbReference type="PROSITE" id="PS50846"/>
    </source>
</evidence>
<feature type="domain" description="HMA" evidence="6">
    <location>
        <begin position="13"/>
        <end position="76"/>
    </location>
</feature>
<dbReference type="OMA" id="FATIMHP"/>
<accession>A0A1U8NUL2</accession>
<evidence type="ECO:0000256" key="2">
    <source>
        <dbReference type="ARBA" id="ARBA00022723"/>
    </source>
</evidence>
<gene>
    <name evidence="8" type="primary">LOC107951975</name>
</gene>
<evidence type="ECO:0000256" key="1">
    <source>
        <dbReference type="ARBA" id="ARBA00022481"/>
    </source>
</evidence>
<keyword evidence="3" id="KW-0449">Lipoprotein</keyword>
<evidence type="ECO:0000256" key="3">
    <source>
        <dbReference type="ARBA" id="ARBA00023288"/>
    </source>
</evidence>